<evidence type="ECO:0000313" key="1">
    <source>
        <dbReference type="EMBL" id="GES82304.1"/>
    </source>
</evidence>
<dbReference type="EMBL" id="BLAL01000060">
    <property type="protein sequence ID" value="GES82304.1"/>
    <property type="molecule type" value="Genomic_DNA"/>
</dbReference>
<dbReference type="Proteomes" id="UP000615446">
    <property type="component" value="Unassembled WGS sequence"/>
</dbReference>
<gene>
    <name evidence="1" type="ORF">RCL2_000951600</name>
</gene>
<dbReference type="OrthoDB" id="2368716at2759"/>
<accession>A0A8H3LAZ4</accession>
<evidence type="ECO:0000313" key="2">
    <source>
        <dbReference type="Proteomes" id="UP000615446"/>
    </source>
</evidence>
<sequence length="266" mass="31230">MKRCNSMDNIREKSQNEPHLKEELIKSLQPTIDLMEGIFERLTLKEESFKTFKAASDEDICELWELLLEIDETLELDDRTKKSIKNKPLKSDEVDFSQVHSLPDPIPTIDKTSYKEFSEIYGTITTEQHRPSLKHQQKDKQTNKMGFSPNAQFAKNVGVVVECYECNRWRILYSKTKLNSIEISNLESLTCNSPMEIPYYSSGLFEDICFQCEKIPKEGDEESNNQVNIEEGYYYYCNECYITVDSKKRRNRKVKLQQSKRRRTDA</sequence>
<name>A0A8H3LAZ4_9GLOM</name>
<dbReference type="AlphaFoldDB" id="A0A8H3LAZ4"/>
<comment type="caution">
    <text evidence="1">The sequence shown here is derived from an EMBL/GenBank/DDBJ whole genome shotgun (WGS) entry which is preliminary data.</text>
</comment>
<proteinExistence type="predicted"/>
<organism evidence="1 2">
    <name type="scientific">Rhizophagus clarus</name>
    <dbReference type="NCBI Taxonomy" id="94130"/>
    <lineage>
        <taxon>Eukaryota</taxon>
        <taxon>Fungi</taxon>
        <taxon>Fungi incertae sedis</taxon>
        <taxon>Mucoromycota</taxon>
        <taxon>Glomeromycotina</taxon>
        <taxon>Glomeromycetes</taxon>
        <taxon>Glomerales</taxon>
        <taxon>Glomeraceae</taxon>
        <taxon>Rhizophagus</taxon>
    </lineage>
</organism>
<reference evidence="1" key="1">
    <citation type="submission" date="2019-10" db="EMBL/GenBank/DDBJ databases">
        <title>Conservation and host-specific expression of non-tandemly repeated heterogenous ribosome RNA gene in arbuscular mycorrhizal fungi.</title>
        <authorList>
            <person name="Maeda T."/>
            <person name="Kobayashi Y."/>
            <person name="Nakagawa T."/>
            <person name="Ezawa T."/>
            <person name="Yamaguchi K."/>
            <person name="Bino T."/>
            <person name="Nishimoto Y."/>
            <person name="Shigenobu S."/>
            <person name="Kawaguchi M."/>
        </authorList>
    </citation>
    <scope>NUCLEOTIDE SEQUENCE</scope>
    <source>
        <strain evidence="1">HR1</strain>
    </source>
</reference>
<protein>
    <submittedName>
        <fullName evidence="1">Uncharacterized protein</fullName>
    </submittedName>
</protein>